<organism evidence="2 3">
    <name type="scientific">Mahella australiensis (strain DSM 15567 / CIP 107919 / 50-1 BON)</name>
    <dbReference type="NCBI Taxonomy" id="697281"/>
    <lineage>
        <taxon>Bacteria</taxon>
        <taxon>Bacillati</taxon>
        <taxon>Bacillota</taxon>
        <taxon>Clostridia</taxon>
        <taxon>Thermoanaerobacterales</taxon>
        <taxon>Thermoanaerobacterales Family IV. Incertae Sedis</taxon>
        <taxon>Mahella</taxon>
    </lineage>
</organism>
<dbReference type="Proteomes" id="UP000008457">
    <property type="component" value="Chromosome"/>
</dbReference>
<dbReference type="EMBL" id="CP002360">
    <property type="protein sequence ID" value="AEE96084.1"/>
    <property type="molecule type" value="Genomic_DNA"/>
</dbReference>
<keyword evidence="3" id="KW-1185">Reference proteome</keyword>
<dbReference type="InterPro" id="IPR046118">
    <property type="entry name" value="DUF6115"/>
</dbReference>
<dbReference type="HOGENOM" id="CLU_2130463_0_0_9"/>
<evidence type="ECO:0000313" key="2">
    <source>
        <dbReference type="EMBL" id="AEE96084.1"/>
    </source>
</evidence>
<accession>F4A1W8</accession>
<protein>
    <submittedName>
        <fullName evidence="2">Uncharacterized protein</fullName>
    </submittedName>
</protein>
<proteinExistence type="predicted"/>
<reference evidence="2 3" key="2">
    <citation type="journal article" date="2011" name="Stand. Genomic Sci.">
        <title>Complete genome sequence of Mahella australiensis type strain (50-1 BON).</title>
        <authorList>
            <person name="Sikorski J."/>
            <person name="Teshima H."/>
            <person name="Nolan M."/>
            <person name="Lucas S."/>
            <person name="Hammon N."/>
            <person name="Deshpande S."/>
            <person name="Cheng J.F."/>
            <person name="Pitluck S."/>
            <person name="Liolios K."/>
            <person name="Pagani I."/>
            <person name="Ivanova N."/>
            <person name="Huntemann M."/>
            <person name="Mavromatis K."/>
            <person name="Ovchinikova G."/>
            <person name="Pati A."/>
            <person name="Tapia R."/>
            <person name="Han C."/>
            <person name="Goodwin L."/>
            <person name="Chen A."/>
            <person name="Palaniappan K."/>
            <person name="Land M."/>
            <person name="Hauser L."/>
            <person name="Ngatchou-Djao O.D."/>
            <person name="Rohde M."/>
            <person name="Pukall R."/>
            <person name="Spring S."/>
            <person name="Abt B."/>
            <person name="Goker M."/>
            <person name="Detter J.C."/>
            <person name="Woyke T."/>
            <person name="Bristow J."/>
            <person name="Markowitz V."/>
            <person name="Hugenholtz P."/>
            <person name="Eisen J.A."/>
            <person name="Kyrpides N.C."/>
            <person name="Klenk H.P."/>
            <person name="Lapidus A."/>
        </authorList>
    </citation>
    <scope>NUCLEOTIDE SEQUENCE [LARGE SCALE GENOMIC DNA]</scope>
    <source>
        <strain evidence="3">DSM 15567 / CIP 107919 / 50-1 BON</strain>
    </source>
</reference>
<keyword evidence="1" id="KW-0175">Coiled coil</keyword>
<sequence>MYIVLLIGLIFIICSIPLLKRDISVIEKYSIDIENSKRELAELKELKYNILAELEDMLAENDIDNLSSDIVRLADSGYTVSDIARQLGRGIGEVQIMLRVGQMRRQKRDDTSS</sequence>
<dbReference type="STRING" id="697281.Mahau_0886"/>
<dbReference type="KEGG" id="mas:Mahau_0886"/>
<reference evidence="3" key="1">
    <citation type="submission" date="2010-11" db="EMBL/GenBank/DDBJ databases">
        <title>The complete genome of Mahella australiensis DSM 15567.</title>
        <authorList>
            <consortium name="US DOE Joint Genome Institute (JGI-PGF)"/>
            <person name="Lucas S."/>
            <person name="Copeland A."/>
            <person name="Lapidus A."/>
            <person name="Bruce D."/>
            <person name="Goodwin L."/>
            <person name="Pitluck S."/>
            <person name="Kyrpides N."/>
            <person name="Mavromatis K."/>
            <person name="Pagani I."/>
            <person name="Ivanova N."/>
            <person name="Teshima H."/>
            <person name="Brettin T."/>
            <person name="Detter J.C."/>
            <person name="Han C."/>
            <person name="Tapia R."/>
            <person name="Land M."/>
            <person name="Hauser L."/>
            <person name="Markowitz V."/>
            <person name="Cheng J.-F."/>
            <person name="Hugenholtz P."/>
            <person name="Woyke T."/>
            <person name="Wu D."/>
            <person name="Spring S."/>
            <person name="Pukall R."/>
            <person name="Steenblock K."/>
            <person name="Schneider S."/>
            <person name="Klenk H.-P."/>
            <person name="Eisen J.A."/>
        </authorList>
    </citation>
    <scope>NUCLEOTIDE SEQUENCE [LARGE SCALE GENOMIC DNA]</scope>
    <source>
        <strain evidence="3">DSM 15567 / CIP 107919 / 50-1 BON</strain>
    </source>
</reference>
<evidence type="ECO:0000256" key="1">
    <source>
        <dbReference type="SAM" id="Coils"/>
    </source>
</evidence>
<name>F4A1W8_MAHA5</name>
<feature type="coiled-coil region" evidence="1">
    <location>
        <begin position="26"/>
        <end position="60"/>
    </location>
</feature>
<dbReference type="AlphaFoldDB" id="F4A1W8"/>
<dbReference type="Pfam" id="PF19610">
    <property type="entry name" value="DUF6115"/>
    <property type="match status" value="1"/>
</dbReference>
<dbReference type="RefSeq" id="WP_013780514.1">
    <property type="nucleotide sequence ID" value="NC_015520.1"/>
</dbReference>
<evidence type="ECO:0000313" key="3">
    <source>
        <dbReference type="Proteomes" id="UP000008457"/>
    </source>
</evidence>
<dbReference type="OrthoDB" id="1954102at2"/>
<gene>
    <name evidence="2" type="ordered locus">Mahau_0886</name>
</gene>